<sequence length="192" mass="21227">MKSRSISLAKGFSFLGHPLILGTAYVAWMSFLNLPRSQAWYITLAVVLTLTLPITVHNWRKLKSGAYANFDVSDQNQRKGFYPVAIGLFFALILVLWLMDVPKEVIYHTLLVLGMVGLMALVNRKIKASLHAAIALFITVNCFTLGIFPGIGITFFSLAIAWSRWRLGRHSLNEIAIGSVFGTVFGLLAVGI</sequence>
<evidence type="ECO:0000313" key="2">
    <source>
        <dbReference type="EMBL" id="MCF1750791.1"/>
    </source>
</evidence>
<dbReference type="Proteomes" id="UP001201449">
    <property type="component" value="Unassembled WGS sequence"/>
</dbReference>
<comment type="caution">
    <text evidence="2">The sequence shown here is derived from an EMBL/GenBank/DDBJ whole genome shotgun (WGS) entry which is preliminary data.</text>
</comment>
<feature type="transmembrane region" description="Helical" evidence="1">
    <location>
        <begin position="134"/>
        <end position="163"/>
    </location>
</feature>
<keyword evidence="3" id="KW-1185">Reference proteome</keyword>
<keyword evidence="1" id="KW-1133">Transmembrane helix</keyword>
<organism evidence="2 3">
    <name type="scientific">Mariniradius sediminis</name>
    <dbReference type="NCBI Taxonomy" id="2909237"/>
    <lineage>
        <taxon>Bacteria</taxon>
        <taxon>Pseudomonadati</taxon>
        <taxon>Bacteroidota</taxon>
        <taxon>Cytophagia</taxon>
        <taxon>Cytophagales</taxon>
        <taxon>Cyclobacteriaceae</taxon>
        <taxon>Mariniradius</taxon>
    </lineage>
</organism>
<dbReference type="EMBL" id="JAKEVZ010000004">
    <property type="protein sequence ID" value="MCF1750791.1"/>
    <property type="molecule type" value="Genomic_DNA"/>
</dbReference>
<evidence type="ECO:0000256" key="1">
    <source>
        <dbReference type="SAM" id="Phobius"/>
    </source>
</evidence>
<feature type="transmembrane region" description="Helical" evidence="1">
    <location>
        <begin position="38"/>
        <end position="59"/>
    </location>
</feature>
<feature type="transmembrane region" description="Helical" evidence="1">
    <location>
        <begin position="175"/>
        <end position="191"/>
    </location>
</feature>
<keyword evidence="1" id="KW-0812">Transmembrane</keyword>
<evidence type="ECO:0008006" key="4">
    <source>
        <dbReference type="Google" id="ProtNLM"/>
    </source>
</evidence>
<feature type="transmembrane region" description="Helical" evidence="1">
    <location>
        <begin position="105"/>
        <end position="122"/>
    </location>
</feature>
<dbReference type="RefSeq" id="WP_234860856.1">
    <property type="nucleotide sequence ID" value="NZ_JAKEVZ010000004.1"/>
</dbReference>
<feature type="transmembrane region" description="Helical" evidence="1">
    <location>
        <begin position="12"/>
        <end position="32"/>
    </location>
</feature>
<keyword evidence="1" id="KW-0472">Membrane</keyword>
<name>A0ABS9BRU3_9BACT</name>
<feature type="transmembrane region" description="Helical" evidence="1">
    <location>
        <begin position="80"/>
        <end position="99"/>
    </location>
</feature>
<reference evidence="2 3" key="1">
    <citation type="submission" date="2022-01" db="EMBL/GenBank/DDBJ databases">
        <title>Mariniradius saccharolyticus sp. nov., isolated from sediment of a river.</title>
        <authorList>
            <person name="Liu H."/>
        </authorList>
    </citation>
    <scope>NUCLEOTIDE SEQUENCE [LARGE SCALE GENOMIC DNA]</scope>
    <source>
        <strain evidence="2 3">RY-2</strain>
    </source>
</reference>
<gene>
    <name evidence="2" type="ORF">L0U89_06880</name>
</gene>
<proteinExistence type="predicted"/>
<accession>A0ABS9BRU3</accession>
<protein>
    <recommendedName>
        <fullName evidence="4">PAP2 superfamily protein</fullName>
    </recommendedName>
</protein>
<evidence type="ECO:0000313" key="3">
    <source>
        <dbReference type="Proteomes" id="UP001201449"/>
    </source>
</evidence>